<organism evidence="11 12">
    <name type="scientific">Desulfosarcina ovata subsp. sediminis</name>
    <dbReference type="NCBI Taxonomy" id="885957"/>
    <lineage>
        <taxon>Bacteria</taxon>
        <taxon>Pseudomonadati</taxon>
        <taxon>Thermodesulfobacteriota</taxon>
        <taxon>Desulfobacteria</taxon>
        <taxon>Desulfobacterales</taxon>
        <taxon>Desulfosarcinaceae</taxon>
        <taxon>Desulfosarcina</taxon>
    </lineage>
</organism>
<dbReference type="Gene3D" id="3.40.50.300">
    <property type="entry name" value="P-loop containing nucleotide triphosphate hydrolases"/>
    <property type="match status" value="1"/>
</dbReference>
<evidence type="ECO:0000256" key="1">
    <source>
        <dbReference type="ARBA" id="ARBA00004236"/>
    </source>
</evidence>
<dbReference type="GO" id="GO:0016887">
    <property type="term" value="F:ATP hydrolysis activity"/>
    <property type="evidence" value="ECO:0007669"/>
    <property type="project" value="InterPro"/>
</dbReference>
<dbReference type="Pfam" id="PF00005">
    <property type="entry name" value="ABC_tran"/>
    <property type="match status" value="1"/>
</dbReference>
<dbReference type="EMBL" id="AP021876">
    <property type="protein sequence ID" value="BBO80333.1"/>
    <property type="molecule type" value="Genomic_DNA"/>
</dbReference>
<comment type="similarity">
    <text evidence="2">Belongs to the ABC transporter superfamily.</text>
</comment>
<keyword evidence="4" id="KW-0536">Nodulation</keyword>
<protein>
    <submittedName>
        <fullName evidence="11">ABC transporter ATP-binding protein</fullName>
    </submittedName>
</protein>
<dbReference type="SMART" id="SM00382">
    <property type="entry name" value="AAA"/>
    <property type="match status" value="1"/>
</dbReference>
<dbReference type="FunFam" id="3.40.50.300:FF:000589">
    <property type="entry name" value="ABC transporter, ATP-binding subunit"/>
    <property type="match status" value="1"/>
</dbReference>
<evidence type="ECO:0000256" key="6">
    <source>
        <dbReference type="ARBA" id="ARBA00022741"/>
    </source>
</evidence>
<dbReference type="GO" id="GO:0005886">
    <property type="term" value="C:plasma membrane"/>
    <property type="evidence" value="ECO:0007669"/>
    <property type="project" value="UniProtKB-SubCell"/>
</dbReference>
<proteinExistence type="inferred from homology"/>
<dbReference type="Proteomes" id="UP000425960">
    <property type="component" value="Chromosome"/>
</dbReference>
<evidence type="ECO:0000313" key="11">
    <source>
        <dbReference type="EMBL" id="BBO80333.1"/>
    </source>
</evidence>
<gene>
    <name evidence="11" type="ORF">DSCO28_08990</name>
</gene>
<evidence type="ECO:0000313" key="12">
    <source>
        <dbReference type="Proteomes" id="UP000425960"/>
    </source>
</evidence>
<dbReference type="InterPro" id="IPR017871">
    <property type="entry name" value="ABC_transporter-like_CS"/>
</dbReference>
<dbReference type="SUPFAM" id="SSF52540">
    <property type="entry name" value="P-loop containing nucleoside triphosphate hydrolases"/>
    <property type="match status" value="1"/>
</dbReference>
<reference evidence="11 12" key="1">
    <citation type="submission" date="2019-11" db="EMBL/GenBank/DDBJ databases">
        <title>Comparative genomics of hydrocarbon-degrading Desulfosarcina strains.</title>
        <authorList>
            <person name="Watanabe M."/>
            <person name="Kojima H."/>
            <person name="Fukui M."/>
        </authorList>
    </citation>
    <scope>NUCLEOTIDE SEQUENCE [LARGE SCALE GENOMIC DNA]</scope>
    <source>
        <strain evidence="11 12">28bB2T</strain>
    </source>
</reference>
<evidence type="ECO:0000256" key="3">
    <source>
        <dbReference type="ARBA" id="ARBA00022448"/>
    </source>
</evidence>
<evidence type="ECO:0000256" key="9">
    <source>
        <dbReference type="ARBA" id="ARBA00023136"/>
    </source>
</evidence>
<dbReference type="GO" id="GO:0005524">
    <property type="term" value="F:ATP binding"/>
    <property type="evidence" value="ECO:0007669"/>
    <property type="project" value="UniProtKB-KW"/>
</dbReference>
<dbReference type="CDD" id="cd03230">
    <property type="entry name" value="ABC_DR_subfamily_A"/>
    <property type="match status" value="1"/>
</dbReference>
<accession>A0A5K7ZR07</accession>
<evidence type="ECO:0000259" key="10">
    <source>
        <dbReference type="PROSITE" id="PS50893"/>
    </source>
</evidence>
<dbReference type="InterPro" id="IPR027417">
    <property type="entry name" value="P-loop_NTPase"/>
</dbReference>
<keyword evidence="5" id="KW-1003">Cell membrane</keyword>
<dbReference type="InterPro" id="IPR003593">
    <property type="entry name" value="AAA+_ATPase"/>
</dbReference>
<evidence type="ECO:0000256" key="5">
    <source>
        <dbReference type="ARBA" id="ARBA00022475"/>
    </source>
</evidence>
<sequence>MTQPLLEIIDLRKQYKSLCAVDGISLSIDPGTCFGLLGPNGAGKTTLIEIVEDIIRPTSGTVRYKGHRRGPDFRQEVGIMFQQTALFSYMTVFETLKTFARLYDHCDDIEHLIRLCHLNEVGQQLNDRISGGQKQRLLLALALLNRPHLIFLDEPSTGLDPQARRNMWGIITTIKAQGRTIVLTTHYMEEAEKLCDDVAIMDRGQIIARGAPQELIKAHCPQATVTVPTSEFPDGGDGIDGFIRRNGERIDIRTQNVNSVVGQLLARGVDMRVVNVKTPTLEDVFLKLTGRSLRE</sequence>
<dbReference type="PROSITE" id="PS50893">
    <property type="entry name" value="ABC_TRANSPORTER_2"/>
    <property type="match status" value="1"/>
</dbReference>
<evidence type="ECO:0000256" key="2">
    <source>
        <dbReference type="ARBA" id="ARBA00005417"/>
    </source>
</evidence>
<dbReference type="PANTHER" id="PTHR42711:SF5">
    <property type="entry name" value="ABC TRANSPORTER ATP-BINDING PROTEIN NATA"/>
    <property type="match status" value="1"/>
</dbReference>
<dbReference type="InterPro" id="IPR050763">
    <property type="entry name" value="ABC_transporter_ATP-binding"/>
</dbReference>
<feature type="domain" description="ABC transporter" evidence="10">
    <location>
        <begin position="6"/>
        <end position="228"/>
    </location>
</feature>
<keyword evidence="8" id="KW-1278">Translocase</keyword>
<dbReference type="InterPro" id="IPR003439">
    <property type="entry name" value="ABC_transporter-like_ATP-bd"/>
</dbReference>
<keyword evidence="9" id="KW-0472">Membrane</keyword>
<keyword evidence="6" id="KW-0547">Nucleotide-binding</keyword>
<dbReference type="AlphaFoldDB" id="A0A5K7ZR07"/>
<comment type="subcellular location">
    <subcellularLocation>
        <location evidence="1">Cell membrane</location>
    </subcellularLocation>
</comment>
<evidence type="ECO:0000256" key="7">
    <source>
        <dbReference type="ARBA" id="ARBA00022840"/>
    </source>
</evidence>
<dbReference type="PROSITE" id="PS00211">
    <property type="entry name" value="ABC_TRANSPORTER_1"/>
    <property type="match status" value="1"/>
</dbReference>
<dbReference type="RefSeq" id="WP_155321324.1">
    <property type="nucleotide sequence ID" value="NZ_AP021876.1"/>
</dbReference>
<evidence type="ECO:0000256" key="8">
    <source>
        <dbReference type="ARBA" id="ARBA00022967"/>
    </source>
</evidence>
<dbReference type="KEGG" id="dov:DSCO28_08990"/>
<keyword evidence="3" id="KW-0813">Transport</keyword>
<name>A0A5K7ZR07_9BACT</name>
<evidence type="ECO:0000256" key="4">
    <source>
        <dbReference type="ARBA" id="ARBA00022458"/>
    </source>
</evidence>
<keyword evidence="7 11" id="KW-0067">ATP-binding</keyword>
<dbReference type="PANTHER" id="PTHR42711">
    <property type="entry name" value="ABC TRANSPORTER ATP-BINDING PROTEIN"/>
    <property type="match status" value="1"/>
</dbReference>